<feature type="region of interest" description="Disordered" evidence="1">
    <location>
        <begin position="68"/>
        <end position="132"/>
    </location>
</feature>
<dbReference type="EMBL" id="CP159373">
    <property type="protein sequence ID" value="XCN75043.1"/>
    <property type="molecule type" value="Genomic_DNA"/>
</dbReference>
<evidence type="ECO:0000313" key="2">
    <source>
        <dbReference type="EMBL" id="XCN75043.1"/>
    </source>
</evidence>
<name>A0AAU8M0I3_9BACT</name>
<accession>A0AAU8M0I3</accession>
<evidence type="ECO:0000256" key="1">
    <source>
        <dbReference type="SAM" id="MobiDB-lite"/>
    </source>
</evidence>
<reference evidence="2" key="2">
    <citation type="submission" date="2024-06" db="EMBL/GenBank/DDBJ databases">
        <authorList>
            <person name="Plum-Jensen L.E."/>
            <person name="Schramm A."/>
            <person name="Marshall I.P.G."/>
        </authorList>
    </citation>
    <scope>NUCLEOTIDE SEQUENCE</scope>
    <source>
        <strain evidence="2">Rat1</strain>
    </source>
</reference>
<organism evidence="2">
    <name type="scientific">Candidatus Electrothrix aestuarii</name>
    <dbReference type="NCBI Taxonomy" id="3062594"/>
    <lineage>
        <taxon>Bacteria</taxon>
        <taxon>Pseudomonadati</taxon>
        <taxon>Thermodesulfobacteriota</taxon>
        <taxon>Desulfobulbia</taxon>
        <taxon>Desulfobulbales</taxon>
        <taxon>Desulfobulbaceae</taxon>
        <taxon>Candidatus Electrothrix</taxon>
    </lineage>
</organism>
<feature type="compositionally biased region" description="Low complexity" evidence="1">
    <location>
        <begin position="105"/>
        <end position="116"/>
    </location>
</feature>
<reference evidence="2" key="1">
    <citation type="journal article" date="2024" name="Syst. Appl. Microbiol.">
        <title>First single-strain enrichments of Electrothrix cable bacteria, description of E. aestuarii sp. nov. and E. rattekaaiensis sp. nov., and proposal of a cable bacteria taxonomy following the rules of the SeqCode.</title>
        <authorList>
            <person name="Plum-Jensen L.E."/>
            <person name="Schramm A."/>
            <person name="Marshall I.P.G."/>
        </authorList>
    </citation>
    <scope>NUCLEOTIDE SEQUENCE</scope>
    <source>
        <strain evidence="2">Rat1</strain>
    </source>
</reference>
<feature type="compositionally biased region" description="Low complexity" evidence="1">
    <location>
        <begin position="68"/>
        <end position="80"/>
    </location>
</feature>
<sequence>MTRLDEVADDAHLDAGQIKEESLKSVDYDVWCCPDCGIRKVVPYNSWFSSYTKCSRCKRRTMKVTSRTITSATTSSTGTGEKTESCTNCGYHHTSRYTIPRRTESSSSGSSSSGSSSFGGGRSSGGGASGSW</sequence>
<dbReference type="KEGG" id="eaj:Q3M24_10025"/>
<gene>
    <name evidence="2" type="ORF">Q3M24_10025</name>
</gene>
<feature type="compositionally biased region" description="Gly residues" evidence="1">
    <location>
        <begin position="117"/>
        <end position="132"/>
    </location>
</feature>
<proteinExistence type="predicted"/>
<dbReference type="AlphaFoldDB" id="A0AAU8M0I3"/>
<protein>
    <submittedName>
        <fullName evidence="2">Uncharacterized protein</fullName>
    </submittedName>
</protein>